<dbReference type="AlphaFoldDB" id="A0A7M2YBS6"/>
<gene>
    <name evidence="1" type="ORF">Q73A0000_11250</name>
</gene>
<name>A0A7M2YBS6_9FLAO</name>
<dbReference type="EMBL" id="CP040442">
    <property type="protein sequence ID" value="QOW10892.1"/>
    <property type="molecule type" value="Genomic_DNA"/>
</dbReference>
<proteinExistence type="predicted"/>
<dbReference type="SUPFAM" id="SSF55729">
    <property type="entry name" value="Acyl-CoA N-acyltransferases (Nat)"/>
    <property type="match status" value="1"/>
</dbReference>
<evidence type="ECO:0000313" key="1">
    <source>
        <dbReference type="EMBL" id="QOW10892.1"/>
    </source>
</evidence>
<dbReference type="Gene3D" id="3.40.630.30">
    <property type="match status" value="1"/>
</dbReference>
<protein>
    <submittedName>
        <fullName evidence="1">Uncharacterized protein</fullName>
    </submittedName>
</protein>
<dbReference type="Proteomes" id="UP000594195">
    <property type="component" value="Chromosome"/>
</dbReference>
<dbReference type="RefSeq" id="WP_193811058.1">
    <property type="nucleotide sequence ID" value="NZ_CP040442.1"/>
</dbReference>
<keyword evidence="2" id="KW-1185">Reference proteome</keyword>
<dbReference type="InterPro" id="IPR016181">
    <property type="entry name" value="Acyl_CoA_acyltransferase"/>
</dbReference>
<organism evidence="1 2">
    <name type="scientific">Kaistella flava</name>
    <name type="common">ex Peng et al. 2021</name>
    <dbReference type="NCBI Taxonomy" id="2038776"/>
    <lineage>
        <taxon>Bacteria</taxon>
        <taxon>Pseudomonadati</taxon>
        <taxon>Bacteroidota</taxon>
        <taxon>Flavobacteriia</taxon>
        <taxon>Flavobacteriales</taxon>
        <taxon>Weeksellaceae</taxon>
        <taxon>Chryseobacterium group</taxon>
        <taxon>Kaistella</taxon>
    </lineage>
</organism>
<reference evidence="1 2" key="1">
    <citation type="submission" date="2019-05" db="EMBL/GenBank/DDBJ databases">
        <title>Chryseobacterium sp. isolated from King George Island, maritime Antarctica.</title>
        <authorList>
            <person name="Peng X."/>
        </authorList>
    </citation>
    <scope>NUCLEOTIDE SEQUENCE [LARGE SCALE GENOMIC DNA]</scope>
    <source>
        <strain evidence="1 2">7-3A</strain>
    </source>
</reference>
<sequence length="336" mass="39938">MNTISKFNDECFSIRKPHQHYDIYRFVQNPFASTEKDFIYSVEKDRQYVAQMLTMPVPLSLNEEIIPAFWGQDYFVLEENRGEGIGKELANYYLGRDYYIAVGFSAKSAIIHQKMGAKKIGYLSFYIKWASPISKLKFLIWRGFKVKVKAVTSYQLPNKVGQFKKINRSSELELPQLNWNENVIESLRNRDYFNWRFFYKSKPYSVYQSEKTTEGNAAYFVVKPHFYRGVNWLQVVDYRFNNLDIVQFYSILKSVEALRKKMNLFGVLITSTQKISNDLLNKKKFERYKNEVVLTTYPFEHQETDAEHNHFIISFSDSDLDMHNYLGRFYYDEGYV</sequence>
<dbReference type="KEGG" id="kfa:Q73A0000_11250"/>
<accession>A0A7M2YBS6</accession>
<evidence type="ECO:0000313" key="2">
    <source>
        <dbReference type="Proteomes" id="UP000594195"/>
    </source>
</evidence>